<dbReference type="AlphaFoldDB" id="A0AAV1Y3Q1"/>
<evidence type="ECO:0000313" key="5">
    <source>
        <dbReference type="EMBL" id="CAL0328119.1"/>
    </source>
</evidence>
<dbReference type="SMART" id="SM00184">
    <property type="entry name" value="RING"/>
    <property type="match status" value="1"/>
</dbReference>
<evidence type="ECO:0000256" key="1">
    <source>
        <dbReference type="PROSITE-ProRule" id="PRU00175"/>
    </source>
</evidence>
<dbReference type="CDD" id="cd16461">
    <property type="entry name" value="RING-H2_EL5-like"/>
    <property type="match status" value="1"/>
</dbReference>
<feature type="compositionally biased region" description="Polar residues" evidence="2">
    <location>
        <begin position="174"/>
        <end position="184"/>
    </location>
</feature>
<evidence type="ECO:0000259" key="4">
    <source>
        <dbReference type="PROSITE" id="PS50089"/>
    </source>
</evidence>
<keyword evidence="3" id="KW-0812">Transmembrane</keyword>
<proteinExistence type="predicted"/>
<keyword evidence="1" id="KW-0863">Zinc-finger</keyword>
<dbReference type="InterPro" id="IPR001841">
    <property type="entry name" value="Znf_RING"/>
</dbReference>
<dbReference type="PANTHER" id="PTHR47035:SF4">
    <property type="entry name" value="OS02G0676500 PROTEIN"/>
    <property type="match status" value="1"/>
</dbReference>
<dbReference type="Proteomes" id="UP001497480">
    <property type="component" value="Unassembled WGS sequence"/>
</dbReference>
<name>A0AAV1Y3Q1_LUPLU</name>
<keyword evidence="3" id="KW-1133">Transmembrane helix</keyword>
<dbReference type="InterPro" id="IPR053070">
    <property type="entry name" value="RING-type_E3_ubiquitin-ligase"/>
</dbReference>
<dbReference type="InterPro" id="IPR013083">
    <property type="entry name" value="Znf_RING/FYVE/PHD"/>
</dbReference>
<evidence type="ECO:0000256" key="3">
    <source>
        <dbReference type="SAM" id="Phobius"/>
    </source>
</evidence>
<sequence length="191" mass="21637">MLGPGTNLVTTVIGFGMSATFIVYVCTRIICARLRRGAESRMIYEFESRIDLEQPEHDVNESEPEAVLLDAIPTLKYNEEAFRSLENIQCIICLADYKEKEILRMMPECGHTFHLSCIDIWLRKQPTCPVCRLSLKTSSETKHARHVTSSTNQSFDDEFHTPGRNEDMQGHVEPTTSNSLQATSGEPEARQ</sequence>
<dbReference type="SUPFAM" id="SSF57850">
    <property type="entry name" value="RING/U-box"/>
    <property type="match status" value="1"/>
</dbReference>
<dbReference type="PROSITE" id="PS50089">
    <property type="entry name" value="ZF_RING_2"/>
    <property type="match status" value="1"/>
</dbReference>
<dbReference type="Gene3D" id="3.30.40.10">
    <property type="entry name" value="Zinc/RING finger domain, C3HC4 (zinc finger)"/>
    <property type="match status" value="1"/>
</dbReference>
<keyword evidence="1" id="KW-0479">Metal-binding</keyword>
<dbReference type="GO" id="GO:0008270">
    <property type="term" value="F:zinc ion binding"/>
    <property type="evidence" value="ECO:0007669"/>
    <property type="project" value="UniProtKB-KW"/>
</dbReference>
<organism evidence="5 6">
    <name type="scientific">Lupinus luteus</name>
    <name type="common">European yellow lupine</name>
    <dbReference type="NCBI Taxonomy" id="3873"/>
    <lineage>
        <taxon>Eukaryota</taxon>
        <taxon>Viridiplantae</taxon>
        <taxon>Streptophyta</taxon>
        <taxon>Embryophyta</taxon>
        <taxon>Tracheophyta</taxon>
        <taxon>Spermatophyta</taxon>
        <taxon>Magnoliopsida</taxon>
        <taxon>eudicotyledons</taxon>
        <taxon>Gunneridae</taxon>
        <taxon>Pentapetalae</taxon>
        <taxon>rosids</taxon>
        <taxon>fabids</taxon>
        <taxon>Fabales</taxon>
        <taxon>Fabaceae</taxon>
        <taxon>Papilionoideae</taxon>
        <taxon>50 kb inversion clade</taxon>
        <taxon>genistoids sensu lato</taxon>
        <taxon>core genistoids</taxon>
        <taxon>Genisteae</taxon>
        <taxon>Lupinus</taxon>
    </lineage>
</organism>
<protein>
    <recommendedName>
        <fullName evidence="4">RING-type domain-containing protein</fullName>
    </recommendedName>
</protein>
<gene>
    <name evidence="5" type="ORF">LLUT_LOCUS29179</name>
</gene>
<keyword evidence="1" id="KW-0862">Zinc</keyword>
<dbReference type="PANTHER" id="PTHR47035">
    <property type="entry name" value="OS11G0150450 PROTEIN"/>
    <property type="match status" value="1"/>
</dbReference>
<comment type="caution">
    <text evidence="5">The sequence shown here is derived from an EMBL/GenBank/DDBJ whole genome shotgun (WGS) entry which is preliminary data.</text>
</comment>
<keyword evidence="6" id="KW-1185">Reference proteome</keyword>
<dbReference type="Pfam" id="PF13639">
    <property type="entry name" value="zf-RING_2"/>
    <property type="match status" value="1"/>
</dbReference>
<dbReference type="EMBL" id="CAXHTB010000021">
    <property type="protein sequence ID" value="CAL0328119.1"/>
    <property type="molecule type" value="Genomic_DNA"/>
</dbReference>
<feature type="transmembrane region" description="Helical" evidence="3">
    <location>
        <begin position="12"/>
        <end position="31"/>
    </location>
</feature>
<reference evidence="5 6" key="1">
    <citation type="submission" date="2024-03" db="EMBL/GenBank/DDBJ databases">
        <authorList>
            <person name="Martinez-Hernandez J."/>
        </authorList>
    </citation>
    <scope>NUCLEOTIDE SEQUENCE [LARGE SCALE GENOMIC DNA]</scope>
</reference>
<feature type="compositionally biased region" description="Basic and acidic residues" evidence="2">
    <location>
        <begin position="157"/>
        <end position="170"/>
    </location>
</feature>
<accession>A0AAV1Y3Q1</accession>
<keyword evidence="3" id="KW-0472">Membrane</keyword>
<feature type="region of interest" description="Disordered" evidence="2">
    <location>
        <begin position="142"/>
        <end position="191"/>
    </location>
</feature>
<evidence type="ECO:0000256" key="2">
    <source>
        <dbReference type="SAM" id="MobiDB-lite"/>
    </source>
</evidence>
<feature type="domain" description="RING-type" evidence="4">
    <location>
        <begin position="90"/>
        <end position="132"/>
    </location>
</feature>
<evidence type="ECO:0000313" key="6">
    <source>
        <dbReference type="Proteomes" id="UP001497480"/>
    </source>
</evidence>